<keyword evidence="4" id="KW-1185">Reference proteome</keyword>
<dbReference type="EMBL" id="NMUH01003966">
    <property type="protein sequence ID" value="MQM07829.1"/>
    <property type="molecule type" value="Genomic_DNA"/>
</dbReference>
<gene>
    <name evidence="3" type="ORF">Taro_040675</name>
</gene>
<evidence type="ECO:0000313" key="3">
    <source>
        <dbReference type="EMBL" id="MQM07829.1"/>
    </source>
</evidence>
<evidence type="ECO:0008006" key="5">
    <source>
        <dbReference type="Google" id="ProtNLM"/>
    </source>
</evidence>
<evidence type="ECO:0000256" key="2">
    <source>
        <dbReference type="SAM" id="SignalP"/>
    </source>
</evidence>
<dbReference type="InterPro" id="IPR040256">
    <property type="entry name" value="At4g02000-like"/>
</dbReference>
<name>A0A843WDT4_COLES</name>
<evidence type="ECO:0000256" key="1">
    <source>
        <dbReference type="SAM" id="MobiDB-lite"/>
    </source>
</evidence>
<feature type="region of interest" description="Disordered" evidence="1">
    <location>
        <begin position="241"/>
        <end position="267"/>
    </location>
</feature>
<dbReference type="Gene3D" id="3.60.10.10">
    <property type="entry name" value="Endonuclease/exonuclease/phosphatase"/>
    <property type="match status" value="1"/>
</dbReference>
<comment type="caution">
    <text evidence="3">The sequence shown here is derived from an EMBL/GenBank/DDBJ whole genome shotgun (WGS) entry which is preliminary data.</text>
</comment>
<keyword evidence="2" id="KW-0732">Signal</keyword>
<dbReference type="PANTHER" id="PTHR31286">
    <property type="entry name" value="GLYCINE-RICH CELL WALL STRUCTURAL PROTEIN 1.8-LIKE"/>
    <property type="match status" value="1"/>
</dbReference>
<sequence>MLRRSLFIKGLLFRFFLWEPNFDFESDPTLIPVWVGFPLLPVNFYYDDFLMSIAGNLGQVLRVHESTNALTQTQEALVCVEIDIKKPRPSRIWIGCENEGFWQSINYHRVPSLCSFCRKLGHVEDECTKKHKKIINPPAPRADVVAAPAESLPVKPIWRQKTNAPPNIQLSTTNRFEALALDDHVEDQICVEQEFLPQVPVAEAPAISPASDCIRLATDNSNVHATVPQIPDSACNDDTLLHSPTTYEHPSSGRRLHQQKSVDSNKEINDESVHCIPPVDQNHMKTSAYASEDIDINSKRMQPTVAEQAAFDNFLMPAVSISKDGRLEPPGGVRTRSKAKAVDGPSGGVANPASRRHLRQLCRIHRPMFVAISEPMIPYHRADTLCKSRKMHVVAGSPYTWSNNRIGLAAVKAKLDRVLISSNWNSTLPNFSVIHLPRGPSDHAPLLLSLKKIDKPPARFVFQSMWTAHETFLDVVKNFWINTSSCWHPNPLVKLQSKLKSLKPVLKSWNFVTFGNVHNESKAAEEEMRAAEIAFDSSPSLSNRNRLHLAQAHVKSAQRCEDTFWCQKARTQWLDNGDKNTAFYHAVVQGNRHRNHISRLKVDGSNDWCEDQAALRDAAARFYEKLLTIEPVPPSFGVVSMVCRDATGFLGMSSNVPFKKVVLGFEAYGMYKLPWPLNTFGLYSTTLPFGPAMLVRSLSLFRVYRGRFLQALMLL</sequence>
<dbReference type="PANTHER" id="PTHR31286:SF180">
    <property type="entry name" value="OS10G0362600 PROTEIN"/>
    <property type="match status" value="1"/>
</dbReference>
<organism evidence="3 4">
    <name type="scientific">Colocasia esculenta</name>
    <name type="common">Wild taro</name>
    <name type="synonym">Arum esculentum</name>
    <dbReference type="NCBI Taxonomy" id="4460"/>
    <lineage>
        <taxon>Eukaryota</taxon>
        <taxon>Viridiplantae</taxon>
        <taxon>Streptophyta</taxon>
        <taxon>Embryophyta</taxon>
        <taxon>Tracheophyta</taxon>
        <taxon>Spermatophyta</taxon>
        <taxon>Magnoliopsida</taxon>
        <taxon>Liliopsida</taxon>
        <taxon>Araceae</taxon>
        <taxon>Aroideae</taxon>
        <taxon>Colocasieae</taxon>
        <taxon>Colocasia</taxon>
    </lineage>
</organism>
<dbReference type="Proteomes" id="UP000652761">
    <property type="component" value="Unassembled WGS sequence"/>
</dbReference>
<dbReference type="SUPFAM" id="SSF56219">
    <property type="entry name" value="DNase I-like"/>
    <property type="match status" value="1"/>
</dbReference>
<protein>
    <recommendedName>
        <fullName evidence="5">DUF4283 domain-containing protein</fullName>
    </recommendedName>
</protein>
<feature type="region of interest" description="Disordered" evidence="1">
    <location>
        <begin position="322"/>
        <end position="352"/>
    </location>
</feature>
<dbReference type="InterPro" id="IPR036691">
    <property type="entry name" value="Endo/exonu/phosph_ase_sf"/>
</dbReference>
<proteinExistence type="predicted"/>
<accession>A0A843WDT4</accession>
<feature type="signal peptide" evidence="2">
    <location>
        <begin position="1"/>
        <end position="18"/>
    </location>
</feature>
<dbReference type="OrthoDB" id="1935089at2759"/>
<reference evidence="3" key="1">
    <citation type="submission" date="2017-07" db="EMBL/GenBank/DDBJ databases">
        <title>Taro Niue Genome Assembly and Annotation.</title>
        <authorList>
            <person name="Atibalentja N."/>
            <person name="Keating K."/>
            <person name="Fields C.J."/>
        </authorList>
    </citation>
    <scope>NUCLEOTIDE SEQUENCE</scope>
    <source>
        <strain evidence="3">Niue_2</strain>
        <tissue evidence="3">Leaf</tissue>
    </source>
</reference>
<feature type="chain" id="PRO_5032916603" description="DUF4283 domain-containing protein" evidence="2">
    <location>
        <begin position="19"/>
        <end position="715"/>
    </location>
</feature>
<evidence type="ECO:0000313" key="4">
    <source>
        <dbReference type="Proteomes" id="UP000652761"/>
    </source>
</evidence>
<dbReference type="AlphaFoldDB" id="A0A843WDT4"/>